<proteinExistence type="predicted"/>
<protein>
    <submittedName>
        <fullName evidence="2">Serine beta-lactamase-like protein LACTB mitochondrial</fullName>
    </submittedName>
</protein>
<dbReference type="Gene3D" id="3.40.710.10">
    <property type="entry name" value="DD-peptidase/beta-lactamase superfamily"/>
    <property type="match status" value="2"/>
</dbReference>
<dbReference type="InterPro" id="IPR052794">
    <property type="entry name" value="Mito_Ser_Protease_LACTB"/>
</dbReference>
<evidence type="ECO:0000313" key="3">
    <source>
        <dbReference type="Proteomes" id="UP001651158"/>
    </source>
</evidence>
<dbReference type="Proteomes" id="UP001651158">
    <property type="component" value="Unassembled WGS sequence"/>
</dbReference>
<sequence>MKNEVPGFDRGLLGNDHNENVHPLRFATTTTNQLIETFKDTTGAPGISVCVSVDGTTVYSRGFGFADVEQGVKVTPQTKFRIASISKSFTSLLAGRMIDQGRLNLDSDIATYLPGFSLKTKDGKSAPITMRQLLNHTSGIRHYLKSKEDEDEYTEEMLNTKAYDSALDSLAIFRNDALSHLPGEDYLYSTHGFTVAAAVLEAIMNKKQPLCPLFEQPVRLRAPAVGDTKELPKEAKSASLFKQLFAFLNLQETCLDEPYLIIPFRARPYRRVKKTKRLENTPWVNNSCKWAGGGLLSTAPDLVRMANHLADIYMGRFHNMAELAVVSRNTLVNCLWRPNRGTIQGHWLPGGLYGLGWFIARRSTTPVDKISPSTHPDRLYVGHTGGAIGFTSILFMSLPSVVTSNRDDTDAPLSVSNLPPICVVILVNLEEARGIGELAIHIAEVFTAALLADEAPISVALPAVAA</sequence>
<accession>A0ABR4Q405</accession>
<feature type="domain" description="Beta-lactamase-related" evidence="1">
    <location>
        <begin position="32"/>
        <end position="431"/>
    </location>
</feature>
<evidence type="ECO:0000259" key="1">
    <source>
        <dbReference type="Pfam" id="PF00144"/>
    </source>
</evidence>
<name>A0ABR4Q405_9CEST</name>
<dbReference type="SUPFAM" id="SSF56601">
    <property type="entry name" value="beta-lactamase/transpeptidase-like"/>
    <property type="match status" value="1"/>
</dbReference>
<evidence type="ECO:0000313" key="2">
    <source>
        <dbReference type="EMBL" id="KAL5104431.1"/>
    </source>
</evidence>
<dbReference type="PANTHER" id="PTHR46520">
    <property type="entry name" value="SERINE BETA-LACTAMASE-LIKE PROTEIN LACTB, MITOCHONDRIAL"/>
    <property type="match status" value="1"/>
</dbReference>
<dbReference type="EMBL" id="JAKROA010000012">
    <property type="protein sequence ID" value="KAL5104431.1"/>
    <property type="molecule type" value="Genomic_DNA"/>
</dbReference>
<comment type="caution">
    <text evidence="2">The sequence shown here is derived from an EMBL/GenBank/DDBJ whole genome shotgun (WGS) entry which is preliminary data.</text>
</comment>
<gene>
    <name evidence="2" type="ORF">TcWFU_003244</name>
</gene>
<dbReference type="PANTHER" id="PTHR46520:SF1">
    <property type="entry name" value="SERINE BETA-LACTAMASE-LIKE PROTEIN LACTB, MITOCHONDRIAL"/>
    <property type="match status" value="1"/>
</dbReference>
<dbReference type="InterPro" id="IPR012338">
    <property type="entry name" value="Beta-lactam/transpept-like"/>
</dbReference>
<dbReference type="InterPro" id="IPR001466">
    <property type="entry name" value="Beta-lactam-related"/>
</dbReference>
<dbReference type="Pfam" id="PF00144">
    <property type="entry name" value="Beta-lactamase"/>
    <property type="match status" value="1"/>
</dbReference>
<keyword evidence="3" id="KW-1185">Reference proteome</keyword>
<organism evidence="2 3">
    <name type="scientific">Taenia crassiceps</name>
    <dbReference type="NCBI Taxonomy" id="6207"/>
    <lineage>
        <taxon>Eukaryota</taxon>
        <taxon>Metazoa</taxon>
        <taxon>Spiralia</taxon>
        <taxon>Lophotrochozoa</taxon>
        <taxon>Platyhelminthes</taxon>
        <taxon>Cestoda</taxon>
        <taxon>Eucestoda</taxon>
        <taxon>Cyclophyllidea</taxon>
        <taxon>Taeniidae</taxon>
        <taxon>Taenia</taxon>
    </lineage>
</organism>
<reference evidence="2 3" key="1">
    <citation type="journal article" date="2022" name="Front. Cell. Infect. Microbiol.">
        <title>The Genomes of Two Strains of Taenia crassiceps the Animal Model for the Study of Human Cysticercosis.</title>
        <authorList>
            <person name="Bobes R.J."/>
            <person name="Estrada K."/>
            <person name="Rios-Valencia D.G."/>
            <person name="Calderon-Gallegos A."/>
            <person name="de la Torre P."/>
            <person name="Carrero J.C."/>
            <person name="Sanchez-Flores A."/>
            <person name="Laclette J.P."/>
        </authorList>
    </citation>
    <scope>NUCLEOTIDE SEQUENCE [LARGE SCALE GENOMIC DNA]</scope>
    <source>
        <strain evidence="2">WFUcys</strain>
    </source>
</reference>